<evidence type="ECO:0000313" key="1">
    <source>
        <dbReference type="EMBL" id="GJJ14660.1"/>
    </source>
</evidence>
<evidence type="ECO:0008006" key="3">
    <source>
        <dbReference type="Google" id="ProtNLM"/>
    </source>
</evidence>
<sequence>MKILIAIRKFLRFLKPRSFNILSRKKAYILQLPPELLQEIMSLIWASASNESEQINLMNCLPLVCKAIAMAFYQVSPQDIKFTSQGFYEYYISHISKFNSSHPANTRLTVTGLFHKIEIARVWESLFEVEELVVDGKVLPVGKDAPWALNMTQACEMLNLRCRGTGWNWMKRRPYHPTDLTIFEEYELGNLWPLARPPQPFKPPVKHAHRGLLDPEDSFKRIRHSKSFSYMQDSSTRDIEQMNCRIVIKRTKTIAELPMIDFPYDGTE</sequence>
<organism evidence="1 2">
    <name type="scientific">Clathrus columnatus</name>
    <dbReference type="NCBI Taxonomy" id="1419009"/>
    <lineage>
        <taxon>Eukaryota</taxon>
        <taxon>Fungi</taxon>
        <taxon>Dikarya</taxon>
        <taxon>Basidiomycota</taxon>
        <taxon>Agaricomycotina</taxon>
        <taxon>Agaricomycetes</taxon>
        <taxon>Phallomycetidae</taxon>
        <taxon>Phallales</taxon>
        <taxon>Clathraceae</taxon>
        <taxon>Clathrus</taxon>
    </lineage>
</organism>
<name>A0AAV5APA4_9AGAM</name>
<dbReference type="AlphaFoldDB" id="A0AAV5APA4"/>
<dbReference type="Proteomes" id="UP001050691">
    <property type="component" value="Unassembled WGS sequence"/>
</dbReference>
<gene>
    <name evidence="1" type="ORF">Clacol_008926</name>
</gene>
<protein>
    <recommendedName>
        <fullName evidence="3">F-box domain-containing protein</fullName>
    </recommendedName>
</protein>
<comment type="caution">
    <text evidence="1">The sequence shown here is derived from an EMBL/GenBank/DDBJ whole genome shotgun (WGS) entry which is preliminary data.</text>
</comment>
<reference evidence="1" key="1">
    <citation type="submission" date="2021-10" db="EMBL/GenBank/DDBJ databases">
        <title>De novo Genome Assembly of Clathrus columnatus (Basidiomycota, Fungi) Using Illumina and Nanopore Sequence Data.</title>
        <authorList>
            <person name="Ogiso-Tanaka E."/>
            <person name="Itagaki H."/>
            <person name="Hosoya T."/>
            <person name="Hosaka K."/>
        </authorList>
    </citation>
    <scope>NUCLEOTIDE SEQUENCE</scope>
    <source>
        <strain evidence="1">MO-923</strain>
    </source>
</reference>
<dbReference type="EMBL" id="BPWL01000010">
    <property type="protein sequence ID" value="GJJ14660.1"/>
    <property type="molecule type" value="Genomic_DNA"/>
</dbReference>
<accession>A0AAV5APA4</accession>
<proteinExistence type="predicted"/>
<evidence type="ECO:0000313" key="2">
    <source>
        <dbReference type="Proteomes" id="UP001050691"/>
    </source>
</evidence>
<keyword evidence="2" id="KW-1185">Reference proteome</keyword>